<keyword evidence="3" id="KW-0597">Phosphoprotein</keyword>
<dbReference type="PROSITE" id="PS50109">
    <property type="entry name" value="HIS_KIN"/>
    <property type="match status" value="1"/>
</dbReference>
<dbReference type="InterPro" id="IPR036890">
    <property type="entry name" value="HATPase_C_sf"/>
</dbReference>
<dbReference type="Pfam" id="PF02518">
    <property type="entry name" value="HATPase_c"/>
    <property type="match status" value="1"/>
</dbReference>
<dbReference type="PANTHER" id="PTHR43047">
    <property type="entry name" value="TWO-COMPONENT HISTIDINE PROTEIN KINASE"/>
    <property type="match status" value="1"/>
</dbReference>
<evidence type="ECO:0000256" key="4">
    <source>
        <dbReference type="ARBA" id="ARBA00022679"/>
    </source>
</evidence>
<dbReference type="InterPro" id="IPR003594">
    <property type="entry name" value="HATPase_dom"/>
</dbReference>
<feature type="transmembrane region" description="Helical" evidence="7">
    <location>
        <begin position="476"/>
        <end position="496"/>
    </location>
</feature>
<sequence length="748" mass="80850">MRAILIGISHFEPGSPSLEKGEVRNYFIHLVSYCLFLIRSLTHDKLKYFICNITYFIFLSGRSASLIALMFLITSDARANCWTGGDSEVRRMQLLVESNPAAALPKIASALARARKQGDSEKVGWLLSTQTAAYVALSLDDKGKKSAEEALAIKGLSLPLRADLYYVSLVFIYTSPRPEIEKRINELNVLKSQVPKESASGLCATITIATLHRALADFEKAIRMSGYVYRAAKRSDLDDIAALATLTMAINLLMAGDVDEADALAKEAEVWAKKKGYIVRFWLATYVRAQIALKPKPAVAAIKFTNYAAGARKLGMSTTAAEGGACRALVASNQMTKAARYCLTARQNADRTDVLATFLLEESLGEIDLALGKPAEALKRFNGLLAEPLAPVFKARADRVLALRAKAKAQLGNYDSAYEDATAAMKISTERNEAMQEREIARLRARFSWDRQRIANAELERDLARAEARDKVRNTWLISGGAGALGVSAMLLWIIYSGRRHRHQLEGLAVEARELARTKADLLATMSHEIRAPLGSLVLASARLAQSAGIPNDSRQKAEYLGAAADRLINQLDDLLLFSRIDSRQLPVSSDWFHIAAVVANAIKLAEPKVDAAGMAIRSTFGLGAPEKVYGDANRTAQLLTNLIENAAKHSGGKLIEVKIEGAPDGQYAMTVSDDGVGIAEDALPLMMRSFAQVDGSMSSAEGFGLGLAICKGLAELMGGSIALDSPPGSGLHVKICMPAEVTCSKAA</sequence>
<dbReference type="PANTHER" id="PTHR43047:SF72">
    <property type="entry name" value="OSMOSENSING HISTIDINE PROTEIN KINASE SLN1"/>
    <property type="match status" value="1"/>
</dbReference>
<keyword evidence="10" id="KW-1185">Reference proteome</keyword>
<keyword evidence="7" id="KW-0812">Transmembrane</keyword>
<dbReference type="SUPFAM" id="SSF47384">
    <property type="entry name" value="Homodimeric domain of signal transducing histidine kinase"/>
    <property type="match status" value="1"/>
</dbReference>
<evidence type="ECO:0000259" key="8">
    <source>
        <dbReference type="PROSITE" id="PS50109"/>
    </source>
</evidence>
<dbReference type="EMBL" id="CP020083">
    <property type="protein sequence ID" value="ASR53228.1"/>
    <property type="molecule type" value="Genomic_DNA"/>
</dbReference>
<evidence type="ECO:0000256" key="5">
    <source>
        <dbReference type="ARBA" id="ARBA00022777"/>
    </source>
</evidence>
<dbReference type="GeneID" id="303487615"/>
<protein>
    <recommendedName>
        <fullName evidence="2">histidine kinase</fullName>
        <ecNumber evidence="2">2.7.13.3</ecNumber>
    </recommendedName>
</protein>
<dbReference type="PRINTS" id="PR00344">
    <property type="entry name" value="BCTRLSENSOR"/>
</dbReference>
<dbReference type="InterPro" id="IPR005467">
    <property type="entry name" value="His_kinase_dom"/>
</dbReference>
<dbReference type="SMART" id="SM00388">
    <property type="entry name" value="HisKA"/>
    <property type="match status" value="1"/>
</dbReference>
<dbReference type="EC" id="2.7.13.3" evidence="2"/>
<accession>A0ABM6MAY7</accession>
<keyword evidence="4" id="KW-0808">Transferase</keyword>
<gene>
    <name evidence="9" type="ORF">B5J99_18655</name>
</gene>
<evidence type="ECO:0000256" key="7">
    <source>
        <dbReference type="SAM" id="Phobius"/>
    </source>
</evidence>
<evidence type="ECO:0000313" key="9">
    <source>
        <dbReference type="EMBL" id="ASR53228.1"/>
    </source>
</evidence>
<dbReference type="InterPro" id="IPR036097">
    <property type="entry name" value="HisK_dim/P_sf"/>
</dbReference>
<evidence type="ECO:0000256" key="3">
    <source>
        <dbReference type="ARBA" id="ARBA00022553"/>
    </source>
</evidence>
<dbReference type="Pfam" id="PF00512">
    <property type="entry name" value="HisKA"/>
    <property type="match status" value="1"/>
</dbReference>
<evidence type="ECO:0000256" key="1">
    <source>
        <dbReference type="ARBA" id="ARBA00000085"/>
    </source>
</evidence>
<reference evidence="9 10" key="1">
    <citation type="submission" date="2017-03" db="EMBL/GenBank/DDBJ databases">
        <title>Complete genome sequence of Blastomonas fulva degrading microcsystin LR.</title>
        <authorList>
            <person name="Lee H.-g."/>
            <person name="Jin L."/>
            <person name="oh H.-M."/>
        </authorList>
    </citation>
    <scope>NUCLEOTIDE SEQUENCE [LARGE SCALE GENOMIC DNA]</scope>
    <source>
        <strain evidence="9 10">T2</strain>
    </source>
</reference>
<feature type="domain" description="Histidine kinase" evidence="8">
    <location>
        <begin position="525"/>
        <end position="742"/>
    </location>
</feature>
<keyword evidence="6" id="KW-0175">Coiled coil</keyword>
<dbReference type="Gene3D" id="3.30.565.10">
    <property type="entry name" value="Histidine kinase-like ATPase, C-terminal domain"/>
    <property type="match status" value="1"/>
</dbReference>
<feature type="coiled-coil region" evidence="6">
    <location>
        <begin position="418"/>
        <end position="474"/>
    </location>
</feature>
<dbReference type="SUPFAM" id="SSF55874">
    <property type="entry name" value="ATPase domain of HSP90 chaperone/DNA topoisomerase II/histidine kinase"/>
    <property type="match status" value="1"/>
</dbReference>
<proteinExistence type="predicted"/>
<evidence type="ECO:0000256" key="6">
    <source>
        <dbReference type="SAM" id="Coils"/>
    </source>
</evidence>
<dbReference type="InterPro" id="IPR004358">
    <property type="entry name" value="Sig_transdc_His_kin-like_C"/>
</dbReference>
<feature type="transmembrane region" description="Helical" evidence="7">
    <location>
        <begin position="53"/>
        <end position="73"/>
    </location>
</feature>
<dbReference type="InterPro" id="IPR003661">
    <property type="entry name" value="HisK_dim/P_dom"/>
</dbReference>
<feature type="transmembrane region" description="Helical" evidence="7">
    <location>
        <begin position="23"/>
        <end position="41"/>
    </location>
</feature>
<evidence type="ECO:0000256" key="2">
    <source>
        <dbReference type="ARBA" id="ARBA00012438"/>
    </source>
</evidence>
<keyword evidence="5" id="KW-0418">Kinase</keyword>
<comment type="catalytic activity">
    <reaction evidence="1">
        <text>ATP + protein L-histidine = ADP + protein N-phospho-L-histidine.</text>
        <dbReference type="EC" id="2.7.13.3"/>
    </reaction>
</comment>
<dbReference type="Proteomes" id="UP000258016">
    <property type="component" value="Chromosome"/>
</dbReference>
<keyword evidence="7" id="KW-1133">Transmembrane helix</keyword>
<organism evidence="9 10">
    <name type="scientific">Blastomonas fulva</name>
    <dbReference type="NCBI Taxonomy" id="1550728"/>
    <lineage>
        <taxon>Bacteria</taxon>
        <taxon>Pseudomonadati</taxon>
        <taxon>Pseudomonadota</taxon>
        <taxon>Alphaproteobacteria</taxon>
        <taxon>Sphingomonadales</taxon>
        <taxon>Sphingomonadaceae</taxon>
        <taxon>Blastomonas</taxon>
    </lineage>
</organism>
<dbReference type="RefSeq" id="WP_117353272.1">
    <property type="nucleotide sequence ID" value="NZ_CP020083.1"/>
</dbReference>
<keyword evidence="7" id="KW-0472">Membrane</keyword>
<evidence type="ECO:0000313" key="10">
    <source>
        <dbReference type="Proteomes" id="UP000258016"/>
    </source>
</evidence>
<dbReference type="Gene3D" id="1.10.287.130">
    <property type="match status" value="1"/>
</dbReference>
<dbReference type="SMART" id="SM00387">
    <property type="entry name" value="HATPase_c"/>
    <property type="match status" value="1"/>
</dbReference>
<dbReference type="CDD" id="cd00082">
    <property type="entry name" value="HisKA"/>
    <property type="match status" value="1"/>
</dbReference>
<name>A0ABM6MAY7_9SPHN</name>